<gene>
    <name evidence="2" type="ORF">EIY87_22115</name>
</gene>
<dbReference type="EMBL" id="RSEC01000048">
    <property type="protein sequence ID" value="RSD16351.1"/>
    <property type="molecule type" value="Genomic_DNA"/>
</dbReference>
<dbReference type="Proteomes" id="UP000267081">
    <property type="component" value="Unassembled WGS sequence"/>
</dbReference>
<protein>
    <recommendedName>
        <fullName evidence="4">SIR2-like domain-containing protein</fullName>
    </recommendedName>
</protein>
<keyword evidence="3" id="KW-1185">Reference proteome</keyword>
<evidence type="ECO:0000313" key="2">
    <source>
        <dbReference type="EMBL" id="RSD16351.1"/>
    </source>
</evidence>
<feature type="compositionally biased region" description="Polar residues" evidence="1">
    <location>
        <begin position="400"/>
        <end position="414"/>
    </location>
</feature>
<reference evidence="2 3" key="1">
    <citation type="submission" date="2018-12" db="EMBL/GenBank/DDBJ databases">
        <title>Amycolatopsis eburnea sp. nov. actinomycete associate with arbuscular mycorrhiza fungal spore.</title>
        <authorList>
            <person name="Lumyong S."/>
            <person name="Chaiya L."/>
        </authorList>
    </citation>
    <scope>NUCLEOTIDE SEQUENCE [LARGE SCALE GENOMIC DNA]</scope>
    <source>
        <strain evidence="2 3">GLM-1</strain>
    </source>
</reference>
<dbReference type="AlphaFoldDB" id="A0A3R9E2N5"/>
<dbReference type="OrthoDB" id="5509947at2"/>
<proteinExistence type="predicted"/>
<name>A0A3R9E2N5_9PSEU</name>
<comment type="caution">
    <text evidence="2">The sequence shown here is derived from an EMBL/GenBank/DDBJ whole genome shotgun (WGS) entry which is preliminary data.</text>
</comment>
<evidence type="ECO:0008006" key="4">
    <source>
        <dbReference type="Google" id="ProtNLM"/>
    </source>
</evidence>
<evidence type="ECO:0000313" key="3">
    <source>
        <dbReference type="Proteomes" id="UP000267081"/>
    </source>
</evidence>
<dbReference type="Pfam" id="PF13289">
    <property type="entry name" value="SIR2_2"/>
    <property type="match status" value="1"/>
</dbReference>
<feature type="region of interest" description="Disordered" evidence="1">
    <location>
        <begin position="367"/>
        <end position="421"/>
    </location>
</feature>
<accession>A0A3R9E2N5</accession>
<organism evidence="2 3">
    <name type="scientific">Amycolatopsis eburnea</name>
    <dbReference type="NCBI Taxonomy" id="2267691"/>
    <lineage>
        <taxon>Bacteria</taxon>
        <taxon>Bacillati</taxon>
        <taxon>Actinomycetota</taxon>
        <taxon>Actinomycetes</taxon>
        <taxon>Pseudonocardiales</taxon>
        <taxon>Pseudonocardiaceae</taxon>
        <taxon>Amycolatopsis</taxon>
    </lineage>
</organism>
<sequence length="421" mass="46330">MPGEHGRRTFLVGAGASVVPPAGLPLFFALRSYLIEQLNLPSEAVDGATQLAPETFMRALYEGGLPLELWLTRTLRQGHPNAVHTVLATALAFGDQVWTVNVDELIEAASPVALKVAAYDDEVPDADATLLKPHGTVSNGRYIFRSDQVVRPLPTGWAHRLVDDCAGRDVVVIGYAGLDVDLRLVLDDALAGANTITWFATTGDREGLVRRFPILDRDNTFHGEKSPDSLSPAFLDWADAEGLTGNVTPYQREAVTRRDDRQPVDLEGDTRLARAMLLERIGDRPGARAGLLEILLPRLTAQRQRLKAAAARLRTIELYGEAPWTKPFLTVARSKLAWILPSALRRRLDRVDVTLLSSSHGLHAEARACSEQRRPRGSPVICRERSRTRPKRPSWLARAETSTCSPTHCSNEPSPTCGREN</sequence>
<dbReference type="RefSeq" id="WP_125311234.1">
    <property type="nucleotide sequence ID" value="NZ_RSEC01000048.1"/>
</dbReference>
<evidence type="ECO:0000256" key="1">
    <source>
        <dbReference type="SAM" id="MobiDB-lite"/>
    </source>
</evidence>